<evidence type="ECO:0000256" key="2">
    <source>
        <dbReference type="SAM" id="Phobius"/>
    </source>
</evidence>
<feature type="region of interest" description="Disordered" evidence="1">
    <location>
        <begin position="149"/>
        <end position="172"/>
    </location>
</feature>
<evidence type="ECO:0000259" key="3">
    <source>
        <dbReference type="Pfam" id="PF22150"/>
    </source>
</evidence>
<evidence type="ECO:0000256" key="1">
    <source>
        <dbReference type="SAM" id="MobiDB-lite"/>
    </source>
</evidence>
<evidence type="ECO:0000313" key="5">
    <source>
        <dbReference type="Proteomes" id="UP000202440"/>
    </source>
</evidence>
<dbReference type="KEGG" id="bsan:CHH28_09600"/>
<name>A0A222FJH8_9GAMM</name>
<protein>
    <recommendedName>
        <fullName evidence="3">Type IV pilin Tt1218-like domain-containing protein</fullName>
    </recommendedName>
</protein>
<dbReference type="Proteomes" id="UP000202440">
    <property type="component" value="Chromosome"/>
</dbReference>
<dbReference type="InterPro" id="IPR054402">
    <property type="entry name" value="Tt1218-like_dom"/>
</dbReference>
<organism evidence="4 5">
    <name type="scientific">Bacterioplanes sanyensis</name>
    <dbReference type="NCBI Taxonomy" id="1249553"/>
    <lineage>
        <taxon>Bacteria</taxon>
        <taxon>Pseudomonadati</taxon>
        <taxon>Pseudomonadota</taxon>
        <taxon>Gammaproteobacteria</taxon>
        <taxon>Oceanospirillales</taxon>
        <taxon>Oceanospirillaceae</taxon>
        <taxon>Bacterioplanes</taxon>
    </lineage>
</organism>
<keyword evidence="2" id="KW-1133">Transmembrane helix</keyword>
<feature type="transmembrane region" description="Helical" evidence="2">
    <location>
        <begin position="12"/>
        <end position="31"/>
    </location>
</feature>
<reference evidence="4 5" key="1">
    <citation type="submission" date="2017-07" db="EMBL/GenBank/DDBJ databases">
        <title>Annotated genome sequence of Bacterioplanes sanyensis isolated from Red Sea.</title>
        <authorList>
            <person name="Rehman Z.U."/>
        </authorList>
    </citation>
    <scope>NUCLEOTIDE SEQUENCE [LARGE SCALE GENOMIC DNA]</scope>
    <source>
        <strain evidence="4 5">NV9</strain>
    </source>
</reference>
<dbReference type="AlphaFoldDB" id="A0A222FJH8"/>
<keyword evidence="2" id="KW-0472">Membrane</keyword>
<gene>
    <name evidence="4" type="ORF">CHH28_09600</name>
</gene>
<keyword evidence="2" id="KW-0812">Transmembrane</keyword>
<evidence type="ECO:0000313" key="4">
    <source>
        <dbReference type="EMBL" id="ASP38920.1"/>
    </source>
</evidence>
<dbReference type="EMBL" id="CP022530">
    <property type="protein sequence ID" value="ASP38920.1"/>
    <property type="molecule type" value="Genomic_DNA"/>
</dbReference>
<feature type="domain" description="Type IV pilin Tt1218-like" evidence="3">
    <location>
        <begin position="31"/>
        <end position="101"/>
    </location>
</feature>
<dbReference type="Pfam" id="PF22150">
    <property type="entry name" value="Tt1218-like"/>
    <property type="match status" value="1"/>
</dbReference>
<proteinExistence type="predicted"/>
<sequence length="172" mass="18701">MQMSRLRAFSMIEVLVTLAISIIGLLGISMMQLNINKATIDSGARSHAIWMIDEITNKMYANWDNLQQYKTESFTCSGYDGTICQGDTACTGAKMAKYDIWTSSCPAAAKEANLNKNAADFIPDAKLIIEPHATNRSAKITVQWTSRVSSDSDLGGAKDPGGTVSISRDIQL</sequence>
<accession>A0A222FJH8</accession>
<keyword evidence="5" id="KW-1185">Reference proteome</keyword>